<gene>
    <name evidence="1" type="ORF">PHMEG_00018033</name>
</gene>
<name>A0A225VV28_9STRA</name>
<proteinExistence type="predicted"/>
<evidence type="ECO:0000313" key="2">
    <source>
        <dbReference type="Proteomes" id="UP000198211"/>
    </source>
</evidence>
<dbReference type="EMBL" id="NBNE01002842">
    <property type="protein sequence ID" value="OWZ09283.1"/>
    <property type="molecule type" value="Genomic_DNA"/>
</dbReference>
<evidence type="ECO:0000313" key="1">
    <source>
        <dbReference type="EMBL" id="OWZ09283.1"/>
    </source>
</evidence>
<reference evidence="2" key="1">
    <citation type="submission" date="2017-03" db="EMBL/GenBank/DDBJ databases">
        <title>Phytopthora megakarya and P. palmivora, two closely related causual agents of cacao black pod achieved similar genome size and gene model numbers by different mechanisms.</title>
        <authorList>
            <person name="Ali S."/>
            <person name="Shao J."/>
            <person name="Larry D.J."/>
            <person name="Kronmiller B."/>
            <person name="Shen D."/>
            <person name="Strem M.D."/>
            <person name="Melnick R.L."/>
            <person name="Guiltinan M.J."/>
            <person name="Tyler B.M."/>
            <person name="Meinhardt L.W."/>
            <person name="Bailey B.A."/>
        </authorList>
    </citation>
    <scope>NUCLEOTIDE SEQUENCE [LARGE SCALE GENOMIC DNA]</scope>
    <source>
        <strain evidence="2">zdho120</strain>
    </source>
</reference>
<comment type="caution">
    <text evidence="1">The sequence shown here is derived from an EMBL/GenBank/DDBJ whole genome shotgun (WGS) entry which is preliminary data.</text>
</comment>
<sequence>MDLAPLAHVCDRPVVLWVPECLEPGQKPRCIVSGCICTPRVKEYNHELNIDAKVNLLYVKHQCLSSNGCCFSTISPAYLHTSPETPPFSPYVTCHKTGYTKDLMEMVQDGVTSPSGLARVIESIRRRRQTRYYKLYSIFCDRVRHLRDANPVYMMPSPPTYSQYCESYTAPSDHMMSSVWLEMTMIWSSIAENP</sequence>
<accession>A0A225VV28</accession>
<dbReference type="OrthoDB" id="126242at2759"/>
<protein>
    <submittedName>
        <fullName evidence="1">Uncharacterized protein</fullName>
    </submittedName>
</protein>
<organism evidence="1 2">
    <name type="scientific">Phytophthora megakarya</name>
    <dbReference type="NCBI Taxonomy" id="4795"/>
    <lineage>
        <taxon>Eukaryota</taxon>
        <taxon>Sar</taxon>
        <taxon>Stramenopiles</taxon>
        <taxon>Oomycota</taxon>
        <taxon>Peronosporomycetes</taxon>
        <taxon>Peronosporales</taxon>
        <taxon>Peronosporaceae</taxon>
        <taxon>Phytophthora</taxon>
    </lineage>
</organism>
<keyword evidence="2" id="KW-1185">Reference proteome</keyword>
<dbReference type="Proteomes" id="UP000198211">
    <property type="component" value="Unassembled WGS sequence"/>
</dbReference>
<dbReference type="AlphaFoldDB" id="A0A225VV28"/>